<reference evidence="2" key="1">
    <citation type="submission" date="2022-07" db="EMBL/GenBank/DDBJ databases">
        <authorList>
            <person name="Macas J."/>
            <person name="Novak P."/>
            <person name="Neumann P."/>
        </authorList>
    </citation>
    <scope>NUCLEOTIDE SEQUENCE</scope>
</reference>
<protein>
    <recommendedName>
        <fullName evidence="1">Retrotransposon gag domain-containing protein</fullName>
    </recommendedName>
</protein>
<dbReference type="Pfam" id="PF03732">
    <property type="entry name" value="Retrotrans_gag"/>
    <property type="match status" value="1"/>
</dbReference>
<gene>
    <name evidence="2" type="ORF">CEPIT_LOCUS28172</name>
</gene>
<dbReference type="AlphaFoldDB" id="A0AAV0EVK2"/>
<comment type="caution">
    <text evidence="2">The sequence shown here is derived from an EMBL/GenBank/DDBJ whole genome shotgun (WGS) entry which is preliminary data.</text>
</comment>
<sequence length="483" mass="56074">MRERQTVLDALTLDFSEDDSIIIPSIDATDFEINPDIIHVISINQFGGLKHEDPMVHMLWFNRICNTFRINEVSIDIVKLILFPFSLRDKAIQWVNSFSPGHFTTWNALHRAFMHEYFPPSAVAHIRTLIQNFKQAPMETISEAWDRYKVLRRKCPTQLMDAYDLMFYFYYGLQVVSKKELDCYSKVGSFLNMTPKESEKLVENVVSNAKNWYYETKSSSKTTLQGTDQISALTTIIDNLATQVKNLNSRPSRVNKQNHVVAVQEGLETSTEAPIIDEEFTDERWTSTKKQSSVELQNETGEIFEPISEKVEVGDILCKSKVEKGDILTLCLAEFDEASHGEEESEMITVASCEKFKKRTYEKMNEIEELLDLLLETLDVEVDEEDAHVEEETSMEESIDFLLDVLETSTWLKTVQIEGDLENEDDFPYFILPPENEKDAQAFVLACEFFMKQRWYTRRVLRVKLYDPRVGKSRKKWKKKTSS</sequence>
<accession>A0AAV0EVK2</accession>
<organism evidence="2 3">
    <name type="scientific">Cuscuta epithymum</name>
    <dbReference type="NCBI Taxonomy" id="186058"/>
    <lineage>
        <taxon>Eukaryota</taxon>
        <taxon>Viridiplantae</taxon>
        <taxon>Streptophyta</taxon>
        <taxon>Embryophyta</taxon>
        <taxon>Tracheophyta</taxon>
        <taxon>Spermatophyta</taxon>
        <taxon>Magnoliopsida</taxon>
        <taxon>eudicotyledons</taxon>
        <taxon>Gunneridae</taxon>
        <taxon>Pentapetalae</taxon>
        <taxon>asterids</taxon>
        <taxon>lamiids</taxon>
        <taxon>Solanales</taxon>
        <taxon>Convolvulaceae</taxon>
        <taxon>Cuscuteae</taxon>
        <taxon>Cuscuta</taxon>
        <taxon>Cuscuta subgen. Cuscuta</taxon>
    </lineage>
</organism>
<evidence type="ECO:0000259" key="1">
    <source>
        <dbReference type="Pfam" id="PF03732"/>
    </source>
</evidence>
<dbReference type="EMBL" id="CAMAPF010000945">
    <property type="protein sequence ID" value="CAH9127251.1"/>
    <property type="molecule type" value="Genomic_DNA"/>
</dbReference>
<evidence type="ECO:0000313" key="3">
    <source>
        <dbReference type="Proteomes" id="UP001152523"/>
    </source>
</evidence>
<keyword evidence="3" id="KW-1185">Reference proteome</keyword>
<evidence type="ECO:0000313" key="2">
    <source>
        <dbReference type="EMBL" id="CAH9127251.1"/>
    </source>
</evidence>
<dbReference type="PANTHER" id="PTHR33223:SF11">
    <property type="entry name" value="ELEMENT PROTEIN, PUTATIVE-RELATED"/>
    <property type="match status" value="1"/>
</dbReference>
<dbReference type="PANTHER" id="PTHR33223">
    <property type="entry name" value="CCHC-TYPE DOMAIN-CONTAINING PROTEIN"/>
    <property type="match status" value="1"/>
</dbReference>
<dbReference type="Proteomes" id="UP001152523">
    <property type="component" value="Unassembled WGS sequence"/>
</dbReference>
<dbReference type="InterPro" id="IPR005162">
    <property type="entry name" value="Retrotrans_gag_dom"/>
</dbReference>
<name>A0AAV0EVK2_9ASTE</name>
<proteinExistence type="predicted"/>
<feature type="domain" description="Retrotransposon gag" evidence="1">
    <location>
        <begin position="82"/>
        <end position="174"/>
    </location>
</feature>